<organism evidence="1 2">
    <name type="scientific">Exophiala spinifera</name>
    <dbReference type="NCBI Taxonomy" id="91928"/>
    <lineage>
        <taxon>Eukaryota</taxon>
        <taxon>Fungi</taxon>
        <taxon>Dikarya</taxon>
        <taxon>Ascomycota</taxon>
        <taxon>Pezizomycotina</taxon>
        <taxon>Eurotiomycetes</taxon>
        <taxon>Chaetothyriomycetidae</taxon>
        <taxon>Chaetothyriales</taxon>
        <taxon>Herpotrichiellaceae</taxon>
        <taxon>Exophiala</taxon>
    </lineage>
</organism>
<proteinExistence type="predicted"/>
<reference evidence="1 2" key="1">
    <citation type="submission" date="2015-01" db="EMBL/GenBank/DDBJ databases">
        <title>The Genome Sequence of Exophiala spinifera CBS89968.</title>
        <authorList>
            <consortium name="The Broad Institute Genomics Platform"/>
            <person name="Cuomo C."/>
            <person name="de Hoog S."/>
            <person name="Gorbushina A."/>
            <person name="Stielow B."/>
            <person name="Teixiera M."/>
            <person name="Abouelleil A."/>
            <person name="Chapman S.B."/>
            <person name="Priest M."/>
            <person name="Young S.K."/>
            <person name="Wortman J."/>
            <person name="Nusbaum C."/>
            <person name="Birren B."/>
        </authorList>
    </citation>
    <scope>NUCLEOTIDE SEQUENCE [LARGE SCALE GENOMIC DNA]</scope>
    <source>
        <strain evidence="1 2">CBS 89968</strain>
    </source>
</reference>
<accession>A0A0D1YXU2</accession>
<dbReference type="EMBL" id="KN847492">
    <property type="protein sequence ID" value="KIW20091.1"/>
    <property type="molecule type" value="Genomic_DNA"/>
</dbReference>
<protein>
    <submittedName>
        <fullName evidence="1">Uncharacterized protein</fullName>
    </submittedName>
</protein>
<dbReference type="RefSeq" id="XP_016240307.1">
    <property type="nucleotide sequence ID" value="XM_016375031.1"/>
</dbReference>
<sequence length="127" mass="14248">MPMALKLFPSMELSACIRIVKEGIAPLIHEVLAKQELAVETCVRIIDKLNLLWSDMDRIEALNETLQPYSLRELADLYLLFHYGPEVGDTVMLRTAILRNAGLELDPARDKDSALAAIHELASIYAE</sequence>
<dbReference type="Proteomes" id="UP000053328">
    <property type="component" value="Unassembled WGS sequence"/>
</dbReference>
<gene>
    <name evidence="1" type="ORF">PV08_00666</name>
</gene>
<dbReference type="VEuPathDB" id="FungiDB:PV08_00666"/>
<name>A0A0D1YXU2_9EURO</name>
<evidence type="ECO:0000313" key="2">
    <source>
        <dbReference type="Proteomes" id="UP000053328"/>
    </source>
</evidence>
<keyword evidence="2" id="KW-1185">Reference proteome</keyword>
<dbReference type="AlphaFoldDB" id="A0A0D1YXU2"/>
<dbReference type="GeneID" id="27327749"/>
<evidence type="ECO:0000313" key="1">
    <source>
        <dbReference type="EMBL" id="KIW20091.1"/>
    </source>
</evidence>
<dbReference type="HOGENOM" id="CLU_1970595_0_0_1"/>